<protein>
    <recommendedName>
        <fullName evidence="4">C2H2-type domain-containing protein</fullName>
    </recommendedName>
</protein>
<keyword evidence="2" id="KW-0175">Coiled coil</keyword>
<accession>A0A0D2YCD2</accession>
<evidence type="ECO:0000256" key="3">
    <source>
        <dbReference type="SAM" id="MobiDB-lite"/>
    </source>
</evidence>
<evidence type="ECO:0000313" key="6">
    <source>
        <dbReference type="Proteomes" id="UP000002489"/>
    </source>
</evidence>
<feature type="region of interest" description="Disordered" evidence="3">
    <location>
        <begin position="44"/>
        <end position="63"/>
    </location>
</feature>
<dbReference type="EnsemblFungi" id="FOXG_12627T0">
    <property type="protein sequence ID" value="FOXG_12627P0"/>
    <property type="gene ID" value="FOXG_12627"/>
</dbReference>
<dbReference type="PROSITE" id="PS50157">
    <property type="entry name" value="ZINC_FINGER_C2H2_2"/>
    <property type="match status" value="1"/>
</dbReference>
<dbReference type="Gene3D" id="3.30.160.60">
    <property type="entry name" value="Classic Zinc Finger"/>
    <property type="match status" value="1"/>
</dbReference>
<dbReference type="GO" id="GO:0008270">
    <property type="term" value="F:zinc ion binding"/>
    <property type="evidence" value="ECO:0007669"/>
    <property type="project" value="UniProtKB-KW"/>
</dbReference>
<reference evidence="5" key="2">
    <citation type="submission" date="2025-05" db="UniProtKB">
        <authorList>
            <consortium name="EnsemblFungi"/>
        </authorList>
    </citation>
    <scope>IDENTIFICATION</scope>
    <source>
        <strain evidence="5">4287 / CBS 123668 / FGSC 9935 / NRRL 34936</strain>
    </source>
</reference>
<feature type="domain" description="C2H2-type" evidence="4">
    <location>
        <begin position="4"/>
        <end position="32"/>
    </location>
</feature>
<dbReference type="AlphaFoldDB" id="A0A0D2YCD2"/>
<proteinExistence type="predicted"/>
<dbReference type="Proteomes" id="UP000002489">
    <property type="component" value="Unassembled WGS sequence"/>
</dbReference>
<name>A0A0D2YCD2_FUSOF</name>
<evidence type="ECO:0000259" key="4">
    <source>
        <dbReference type="PROSITE" id="PS50157"/>
    </source>
</evidence>
<reference evidence="6" key="1">
    <citation type="journal article" date="2012" name="Mol. Plant Microbe Interact.">
        <title>A highly conserved effector in Fusarium oxysporum is required for full virulence on Arabidopsis.</title>
        <authorList>
            <person name="Thatcher L.F."/>
            <person name="Gardiner D.M."/>
            <person name="Kazan K."/>
            <person name="Manners J."/>
        </authorList>
    </citation>
    <scope>NUCLEOTIDE SEQUENCE [LARGE SCALE GENOMIC DNA]</scope>
    <source>
        <strain evidence="6">Fo5176</strain>
    </source>
</reference>
<dbReference type="EnsemblFungi" id="FOXG_17049T0">
    <property type="protein sequence ID" value="FOXG_17049P0"/>
    <property type="gene ID" value="FOXG_17049"/>
</dbReference>
<evidence type="ECO:0000256" key="2">
    <source>
        <dbReference type="SAM" id="Coils"/>
    </source>
</evidence>
<sequence>MPSFMCQICYNDFDSANALRQHYEEFENQERELNQEYELCRKHDLSEPRSDGPNECPKNGCEQNIRDKSNLKRHFESLSIIHGPELHASFLMSSPHLHT</sequence>
<keyword evidence="1" id="KW-0862">Zinc</keyword>
<organism evidence="5 6">
    <name type="scientific">Fusarium oxysporum (strain Fo5176)</name>
    <name type="common">Fusarium vascular wilt</name>
    <dbReference type="NCBI Taxonomy" id="660025"/>
    <lineage>
        <taxon>Eukaryota</taxon>
        <taxon>Fungi</taxon>
        <taxon>Dikarya</taxon>
        <taxon>Ascomycota</taxon>
        <taxon>Pezizomycotina</taxon>
        <taxon>Sordariomycetes</taxon>
        <taxon>Hypocreomycetidae</taxon>
        <taxon>Hypocreales</taxon>
        <taxon>Nectriaceae</taxon>
        <taxon>Fusarium</taxon>
        <taxon>Fusarium oxysporum species complex</taxon>
    </lineage>
</organism>
<evidence type="ECO:0000313" key="5">
    <source>
        <dbReference type="EnsemblFungi" id="FOXG_13964P0"/>
    </source>
</evidence>
<evidence type="ECO:0000256" key="1">
    <source>
        <dbReference type="PROSITE-ProRule" id="PRU00042"/>
    </source>
</evidence>
<dbReference type="InterPro" id="IPR013087">
    <property type="entry name" value="Znf_C2H2_type"/>
</dbReference>
<feature type="coiled-coil region" evidence="2">
    <location>
        <begin position="16"/>
        <end position="43"/>
    </location>
</feature>
<keyword evidence="1" id="KW-0479">Metal-binding</keyword>
<dbReference type="EnsemblFungi" id="FOXG_13964T0">
    <property type="protein sequence ID" value="FOXG_13964P0"/>
    <property type="gene ID" value="FOXG_13964"/>
</dbReference>
<keyword evidence="1" id="KW-0863">Zinc-finger</keyword>
<dbReference type="EnsemblFungi" id="FOXG_12576T0">
    <property type="protein sequence ID" value="FOXG_12576P0"/>
    <property type="gene ID" value="FOXG_12576"/>
</dbReference>